<proteinExistence type="predicted"/>
<dbReference type="AlphaFoldDB" id="A0A0A1T5E7"/>
<evidence type="ECO:0000256" key="1">
    <source>
        <dbReference type="SAM" id="SignalP"/>
    </source>
</evidence>
<name>A0A0A1T5E7_9HYPO</name>
<organism evidence="2 3">
    <name type="scientific">[Torrubiella] hemipterigena</name>
    <dbReference type="NCBI Taxonomy" id="1531966"/>
    <lineage>
        <taxon>Eukaryota</taxon>
        <taxon>Fungi</taxon>
        <taxon>Dikarya</taxon>
        <taxon>Ascomycota</taxon>
        <taxon>Pezizomycotina</taxon>
        <taxon>Sordariomycetes</taxon>
        <taxon>Hypocreomycetidae</taxon>
        <taxon>Hypocreales</taxon>
        <taxon>Clavicipitaceae</taxon>
        <taxon>Clavicipitaceae incertae sedis</taxon>
        <taxon>'Torrubiella' clade</taxon>
    </lineage>
</organism>
<feature type="chain" id="PRO_5001989869" evidence="1">
    <location>
        <begin position="18"/>
        <end position="76"/>
    </location>
</feature>
<keyword evidence="1" id="KW-0732">Signal</keyword>
<keyword evidence="3" id="KW-1185">Reference proteome</keyword>
<reference evidence="2 3" key="1">
    <citation type="journal article" date="2015" name="Genome Announc.">
        <title>Draft Genome Sequence and Gene Annotation of the Entomopathogenic Fungus Verticillium hemipterigenum.</title>
        <authorList>
            <person name="Horn F."/>
            <person name="Habel A."/>
            <person name="Scharf D.H."/>
            <person name="Dworschak J."/>
            <person name="Brakhage A.A."/>
            <person name="Guthke R."/>
            <person name="Hertweck C."/>
            <person name="Linde J."/>
        </authorList>
    </citation>
    <scope>NUCLEOTIDE SEQUENCE [LARGE SCALE GENOMIC DNA]</scope>
</reference>
<dbReference type="EMBL" id="CDHN01000001">
    <property type="protein sequence ID" value="CEJ81527.1"/>
    <property type="molecule type" value="Genomic_DNA"/>
</dbReference>
<evidence type="ECO:0000313" key="2">
    <source>
        <dbReference type="EMBL" id="CEJ81527.1"/>
    </source>
</evidence>
<dbReference type="HOGENOM" id="CLU_2656193_0_0_1"/>
<gene>
    <name evidence="2" type="ORF">VHEMI01648</name>
</gene>
<dbReference type="Proteomes" id="UP000039046">
    <property type="component" value="Unassembled WGS sequence"/>
</dbReference>
<protein>
    <submittedName>
        <fullName evidence="2">Uncharacterized protein</fullName>
    </submittedName>
</protein>
<evidence type="ECO:0000313" key="3">
    <source>
        <dbReference type="Proteomes" id="UP000039046"/>
    </source>
</evidence>
<feature type="signal peptide" evidence="1">
    <location>
        <begin position="1"/>
        <end position="17"/>
    </location>
</feature>
<sequence>MQFMKTLLLTMVGAVMALPAPGADSADAALKKKCDCAAFKKCNQGCGAFNNGAGQGGGFCTSACYSSSHCGQNHAC</sequence>
<accession>A0A0A1T5E7</accession>